<dbReference type="PANTHER" id="PTHR30346">
    <property type="entry name" value="TRANSCRIPTIONAL DUAL REGULATOR HCAR-RELATED"/>
    <property type="match status" value="1"/>
</dbReference>
<comment type="similarity">
    <text evidence="1">Belongs to the LysR transcriptional regulatory family.</text>
</comment>
<organism evidence="6 7">
    <name type="scientific">Microbispora oryzae</name>
    <dbReference type="NCBI Taxonomy" id="2806554"/>
    <lineage>
        <taxon>Bacteria</taxon>
        <taxon>Bacillati</taxon>
        <taxon>Actinomycetota</taxon>
        <taxon>Actinomycetes</taxon>
        <taxon>Streptosporangiales</taxon>
        <taxon>Streptosporangiaceae</taxon>
        <taxon>Microbispora</taxon>
    </lineage>
</organism>
<dbReference type="GO" id="GO:0003700">
    <property type="term" value="F:DNA-binding transcription factor activity"/>
    <property type="evidence" value="ECO:0007669"/>
    <property type="project" value="InterPro"/>
</dbReference>
<keyword evidence="7" id="KW-1185">Reference proteome</keyword>
<feature type="domain" description="HTH lysR-type" evidence="5">
    <location>
        <begin position="1"/>
        <end position="58"/>
    </location>
</feature>
<dbReference type="GO" id="GO:0003677">
    <property type="term" value="F:DNA binding"/>
    <property type="evidence" value="ECO:0007669"/>
    <property type="project" value="UniProtKB-KW"/>
</dbReference>
<keyword evidence="2" id="KW-0805">Transcription regulation</keyword>
<evidence type="ECO:0000256" key="4">
    <source>
        <dbReference type="ARBA" id="ARBA00023163"/>
    </source>
</evidence>
<dbReference type="InterPro" id="IPR005119">
    <property type="entry name" value="LysR_subst-bd"/>
</dbReference>
<dbReference type="Gene3D" id="3.40.190.290">
    <property type="match status" value="1"/>
</dbReference>
<dbReference type="AlphaFoldDB" id="A0A941AIS1"/>
<evidence type="ECO:0000256" key="2">
    <source>
        <dbReference type="ARBA" id="ARBA00023015"/>
    </source>
</evidence>
<dbReference type="RefSeq" id="WP_210156801.1">
    <property type="nucleotide sequence ID" value="NZ_JAFCNB010000008.1"/>
</dbReference>
<dbReference type="CDD" id="cd05466">
    <property type="entry name" value="PBP2_LTTR_substrate"/>
    <property type="match status" value="1"/>
</dbReference>
<comment type="caution">
    <text evidence="6">The sequence shown here is derived from an EMBL/GenBank/DDBJ whole genome shotgun (WGS) entry which is preliminary data.</text>
</comment>
<protein>
    <submittedName>
        <fullName evidence="6">LysR family transcriptional regulator</fullName>
    </submittedName>
</protein>
<dbReference type="PRINTS" id="PR00039">
    <property type="entry name" value="HTHLYSR"/>
</dbReference>
<name>A0A941AIS1_9ACTN</name>
<dbReference type="PANTHER" id="PTHR30346:SF28">
    <property type="entry name" value="HTH-TYPE TRANSCRIPTIONAL REGULATOR CYNR"/>
    <property type="match status" value="1"/>
</dbReference>
<proteinExistence type="inferred from homology"/>
<evidence type="ECO:0000256" key="1">
    <source>
        <dbReference type="ARBA" id="ARBA00009437"/>
    </source>
</evidence>
<dbReference type="PROSITE" id="PS50931">
    <property type="entry name" value="HTH_LYSR"/>
    <property type="match status" value="1"/>
</dbReference>
<dbReference type="SUPFAM" id="SSF53850">
    <property type="entry name" value="Periplasmic binding protein-like II"/>
    <property type="match status" value="1"/>
</dbReference>
<sequence>MNLAQCAAFVAVVDTGSFTKAADARQISQSAVSHAIASLESELGVPLMKRDRSGVELTAIGRRLLVHARSVIRHAELMRMEAEKVGGDHLTGSLRIACTGTFDPHLLARALSRFGARFPGFDSSLREGDDRQISNWLHRQEIEVGIFTGPERHLASTPLLEEEIRLVLPAGHPLAAGPVVRVAQITDESFVVLAGSDPDILRLALPDREHGPTIAYRTHCRSTLFALVGEGLGLALLPETTLRSVPPDLRVLPLSPPVTRRLSVCLSSAARTSPAARSFVSIMQGLAGEIRAAAPHRLLRTVEPESSAAT</sequence>
<dbReference type="Pfam" id="PF03466">
    <property type="entry name" value="LysR_substrate"/>
    <property type="match status" value="1"/>
</dbReference>
<reference evidence="6" key="1">
    <citation type="submission" date="2021-02" db="EMBL/GenBank/DDBJ databases">
        <title>Draft genome sequence of Microbispora sp. RL4-1S isolated from rice leaves in Thailand.</title>
        <authorList>
            <person name="Muangham S."/>
            <person name="Duangmal K."/>
        </authorList>
    </citation>
    <scope>NUCLEOTIDE SEQUENCE</scope>
    <source>
        <strain evidence="6">RL4-1S</strain>
    </source>
</reference>
<dbReference type="Pfam" id="PF00126">
    <property type="entry name" value="HTH_1"/>
    <property type="match status" value="1"/>
</dbReference>
<evidence type="ECO:0000313" key="6">
    <source>
        <dbReference type="EMBL" id="MBP2705520.1"/>
    </source>
</evidence>
<dbReference type="InterPro" id="IPR036388">
    <property type="entry name" value="WH-like_DNA-bd_sf"/>
</dbReference>
<accession>A0A941AIS1</accession>
<dbReference type="FunFam" id="1.10.10.10:FF:000001">
    <property type="entry name" value="LysR family transcriptional regulator"/>
    <property type="match status" value="1"/>
</dbReference>
<dbReference type="Proteomes" id="UP000674234">
    <property type="component" value="Unassembled WGS sequence"/>
</dbReference>
<evidence type="ECO:0000259" key="5">
    <source>
        <dbReference type="PROSITE" id="PS50931"/>
    </source>
</evidence>
<evidence type="ECO:0000313" key="7">
    <source>
        <dbReference type="Proteomes" id="UP000674234"/>
    </source>
</evidence>
<dbReference type="Gene3D" id="1.10.10.10">
    <property type="entry name" value="Winged helix-like DNA-binding domain superfamily/Winged helix DNA-binding domain"/>
    <property type="match status" value="1"/>
</dbReference>
<dbReference type="SUPFAM" id="SSF46785">
    <property type="entry name" value="Winged helix' DNA-binding domain"/>
    <property type="match status" value="1"/>
</dbReference>
<evidence type="ECO:0000256" key="3">
    <source>
        <dbReference type="ARBA" id="ARBA00023125"/>
    </source>
</evidence>
<gene>
    <name evidence="6" type="ORF">JOL79_17040</name>
</gene>
<dbReference type="InterPro" id="IPR000847">
    <property type="entry name" value="LysR_HTH_N"/>
</dbReference>
<dbReference type="GO" id="GO:0032993">
    <property type="term" value="C:protein-DNA complex"/>
    <property type="evidence" value="ECO:0007669"/>
    <property type="project" value="TreeGrafter"/>
</dbReference>
<keyword evidence="3" id="KW-0238">DNA-binding</keyword>
<dbReference type="InterPro" id="IPR036390">
    <property type="entry name" value="WH_DNA-bd_sf"/>
</dbReference>
<keyword evidence="4" id="KW-0804">Transcription</keyword>
<dbReference type="EMBL" id="JAFCNB010000008">
    <property type="protein sequence ID" value="MBP2705520.1"/>
    <property type="molecule type" value="Genomic_DNA"/>
</dbReference>